<dbReference type="CDD" id="cd00751">
    <property type="entry name" value="thiolase"/>
    <property type="match status" value="1"/>
</dbReference>
<dbReference type="NCBIfam" id="TIGR01930">
    <property type="entry name" value="AcCoA-C-Actrans"/>
    <property type="match status" value="1"/>
</dbReference>
<evidence type="ECO:0000259" key="10">
    <source>
        <dbReference type="Pfam" id="PF02803"/>
    </source>
</evidence>
<dbReference type="GO" id="GO:0003985">
    <property type="term" value="F:acetyl-CoA C-acetyltransferase activity"/>
    <property type="evidence" value="ECO:0007669"/>
    <property type="project" value="UniProtKB-EC"/>
</dbReference>
<evidence type="ECO:0000256" key="1">
    <source>
        <dbReference type="ARBA" id="ARBA00010982"/>
    </source>
</evidence>
<keyword evidence="4 8" id="KW-0012">Acyltransferase</keyword>
<dbReference type="PROSITE" id="PS00098">
    <property type="entry name" value="THIOLASE_1"/>
    <property type="match status" value="1"/>
</dbReference>
<evidence type="ECO:0000256" key="6">
    <source>
        <dbReference type="ARBA" id="ARBA00040529"/>
    </source>
</evidence>
<dbReference type="PROSITE" id="PS00099">
    <property type="entry name" value="THIOLASE_3"/>
    <property type="match status" value="1"/>
</dbReference>
<proteinExistence type="inferred from homology"/>
<evidence type="ECO:0000256" key="7">
    <source>
        <dbReference type="PIRSR" id="PIRSR000429-1"/>
    </source>
</evidence>
<dbReference type="FunFam" id="3.40.47.10:FF:000010">
    <property type="entry name" value="Acetyl-CoA acetyltransferase (Thiolase)"/>
    <property type="match status" value="1"/>
</dbReference>
<feature type="active site" description="Proton acceptor" evidence="7">
    <location>
        <position position="354"/>
    </location>
</feature>
<evidence type="ECO:0000313" key="12">
    <source>
        <dbReference type="Proteomes" id="UP000653674"/>
    </source>
</evidence>
<dbReference type="SUPFAM" id="SSF53901">
    <property type="entry name" value="Thiolase-like"/>
    <property type="match status" value="2"/>
</dbReference>
<evidence type="ECO:0000256" key="4">
    <source>
        <dbReference type="ARBA" id="ARBA00023315"/>
    </source>
</evidence>
<evidence type="ECO:0000313" key="11">
    <source>
        <dbReference type="EMBL" id="GIG76011.1"/>
    </source>
</evidence>
<dbReference type="InterPro" id="IPR020613">
    <property type="entry name" value="Thiolase_CS"/>
</dbReference>
<dbReference type="InterPro" id="IPR020617">
    <property type="entry name" value="Thiolase_C"/>
</dbReference>
<protein>
    <recommendedName>
        <fullName evidence="6">Probable acetyl-CoA acetyltransferase</fullName>
        <ecNumber evidence="2">2.3.1.9</ecNumber>
    </recommendedName>
    <alternativeName>
        <fullName evidence="5">Acetoacetyl-CoA thiolase</fullName>
    </alternativeName>
</protein>
<dbReference type="InterPro" id="IPR016039">
    <property type="entry name" value="Thiolase-like"/>
</dbReference>
<dbReference type="PIRSF" id="PIRSF000429">
    <property type="entry name" value="Ac-CoA_Ac_transf"/>
    <property type="match status" value="1"/>
</dbReference>
<feature type="domain" description="Thiolase C-terminal" evidence="10">
    <location>
        <begin position="275"/>
        <end position="397"/>
    </location>
</feature>
<gene>
    <name evidence="11" type="ORF">Pfl04_44150</name>
</gene>
<evidence type="ECO:0000259" key="9">
    <source>
        <dbReference type="Pfam" id="PF00108"/>
    </source>
</evidence>
<comment type="similarity">
    <text evidence="1 8">Belongs to the thiolase-like superfamily. Thiolase family.</text>
</comment>
<dbReference type="EC" id="2.3.1.9" evidence="2"/>
<feature type="domain" description="Thiolase N-terminal" evidence="9">
    <location>
        <begin position="8"/>
        <end position="265"/>
    </location>
</feature>
<evidence type="ECO:0000256" key="8">
    <source>
        <dbReference type="RuleBase" id="RU003557"/>
    </source>
</evidence>
<comment type="caution">
    <text evidence="11">The sequence shown here is derived from an EMBL/GenBank/DDBJ whole genome shotgun (WGS) entry which is preliminary data.</text>
</comment>
<dbReference type="InterPro" id="IPR020616">
    <property type="entry name" value="Thiolase_N"/>
</dbReference>
<organism evidence="11 12">
    <name type="scientific">Planosporangium flavigriseum</name>
    <dbReference type="NCBI Taxonomy" id="373681"/>
    <lineage>
        <taxon>Bacteria</taxon>
        <taxon>Bacillati</taxon>
        <taxon>Actinomycetota</taxon>
        <taxon>Actinomycetes</taxon>
        <taxon>Micromonosporales</taxon>
        <taxon>Micromonosporaceae</taxon>
        <taxon>Planosporangium</taxon>
    </lineage>
</organism>
<dbReference type="InterPro" id="IPR020615">
    <property type="entry name" value="Thiolase_acyl_enz_int_AS"/>
</dbReference>
<dbReference type="RefSeq" id="WP_168079870.1">
    <property type="nucleotide sequence ID" value="NZ_BAAAQJ010000001.1"/>
</dbReference>
<dbReference type="AlphaFoldDB" id="A0A8J3LYU5"/>
<evidence type="ECO:0000256" key="3">
    <source>
        <dbReference type="ARBA" id="ARBA00022679"/>
    </source>
</evidence>
<dbReference type="PANTHER" id="PTHR18919">
    <property type="entry name" value="ACETYL-COA C-ACYLTRANSFERASE"/>
    <property type="match status" value="1"/>
</dbReference>
<sequence length="397" mass="41162">MTDRLRDVYIVDAVRTPIGKYGGALARTRPDDLAAHVVRSLVDRTPDLDPARIDDVLFGNANGAGEENRDVARMAVLLAGLPVSVPGATVNRLCGSGMEAVIQAARAIALGDASIAIAGGVESMSRAPWVLPKPEKGFPAGHEQLHSTTLGWRMVNPRMPKEWTVSLGEGTELLADKYGVNREDQDAFALASHQKAAQAWKDGRYDAEVVAYPGVDLTRDESIRSDTSLAALAKLKPVFRPDGGTVTAGNSSPLNDGAAALLLVDSEGLKATGREPLARVRASGVAGIEPQYFGAGPVEAVRKALAKAGRGFGDLHTFELNEAFAAQSLACLSEWPDLDPAVVNPRGGAIAIGHPLGASGARLAGAVAHQLAAAGSGTGLAALCIGVGQGLALVLER</sequence>
<dbReference type="Pfam" id="PF00108">
    <property type="entry name" value="Thiolase_N"/>
    <property type="match status" value="1"/>
</dbReference>
<dbReference type="Gene3D" id="3.40.47.10">
    <property type="match status" value="1"/>
</dbReference>
<dbReference type="Pfam" id="PF02803">
    <property type="entry name" value="Thiolase_C"/>
    <property type="match status" value="1"/>
</dbReference>
<dbReference type="InterPro" id="IPR020610">
    <property type="entry name" value="Thiolase_AS"/>
</dbReference>
<dbReference type="Proteomes" id="UP000653674">
    <property type="component" value="Unassembled WGS sequence"/>
</dbReference>
<dbReference type="InterPro" id="IPR002155">
    <property type="entry name" value="Thiolase"/>
</dbReference>
<keyword evidence="12" id="KW-1185">Reference proteome</keyword>
<dbReference type="PROSITE" id="PS00737">
    <property type="entry name" value="THIOLASE_2"/>
    <property type="match status" value="1"/>
</dbReference>
<evidence type="ECO:0000256" key="2">
    <source>
        <dbReference type="ARBA" id="ARBA00012705"/>
    </source>
</evidence>
<dbReference type="EMBL" id="BONU01000042">
    <property type="protein sequence ID" value="GIG76011.1"/>
    <property type="molecule type" value="Genomic_DNA"/>
</dbReference>
<dbReference type="PANTHER" id="PTHR18919:SF107">
    <property type="entry name" value="ACETYL-COA ACETYLTRANSFERASE, CYTOSOLIC"/>
    <property type="match status" value="1"/>
</dbReference>
<reference evidence="11" key="1">
    <citation type="submission" date="2021-01" db="EMBL/GenBank/DDBJ databases">
        <title>Whole genome shotgun sequence of Planosporangium flavigriseum NBRC 105377.</title>
        <authorList>
            <person name="Komaki H."/>
            <person name="Tamura T."/>
        </authorList>
    </citation>
    <scope>NUCLEOTIDE SEQUENCE</scope>
    <source>
        <strain evidence="11">NBRC 105377</strain>
    </source>
</reference>
<feature type="active site" description="Proton acceptor" evidence="7">
    <location>
        <position position="384"/>
    </location>
</feature>
<name>A0A8J3LYU5_9ACTN</name>
<accession>A0A8J3LYU5</accession>
<feature type="active site" description="Acyl-thioester intermediate" evidence="7">
    <location>
        <position position="94"/>
    </location>
</feature>
<keyword evidence="3 8" id="KW-0808">Transferase</keyword>
<evidence type="ECO:0000256" key="5">
    <source>
        <dbReference type="ARBA" id="ARBA00030755"/>
    </source>
</evidence>